<organism evidence="2 3">
    <name type="scientific">Plectus sambesii</name>
    <dbReference type="NCBI Taxonomy" id="2011161"/>
    <lineage>
        <taxon>Eukaryota</taxon>
        <taxon>Metazoa</taxon>
        <taxon>Ecdysozoa</taxon>
        <taxon>Nematoda</taxon>
        <taxon>Chromadorea</taxon>
        <taxon>Plectida</taxon>
        <taxon>Plectina</taxon>
        <taxon>Plectoidea</taxon>
        <taxon>Plectidae</taxon>
        <taxon>Plectus</taxon>
    </lineage>
</organism>
<dbReference type="AlphaFoldDB" id="A0A914V065"/>
<feature type="compositionally biased region" description="Polar residues" evidence="1">
    <location>
        <begin position="47"/>
        <end position="62"/>
    </location>
</feature>
<evidence type="ECO:0000256" key="1">
    <source>
        <dbReference type="SAM" id="MobiDB-lite"/>
    </source>
</evidence>
<feature type="region of interest" description="Disordered" evidence="1">
    <location>
        <begin position="36"/>
        <end position="103"/>
    </location>
</feature>
<keyword evidence="2" id="KW-1185">Reference proteome</keyword>
<protein>
    <submittedName>
        <fullName evidence="3">Uncharacterized protein</fullName>
    </submittedName>
</protein>
<accession>A0A914V065</accession>
<evidence type="ECO:0000313" key="3">
    <source>
        <dbReference type="WBParaSite" id="PSAMB.scaffold1409size31871.g13039.t1"/>
    </source>
</evidence>
<sequence length="103" mass="11063">MTSDVDCDCRLLSKQALGMDVDGLFTDSVFESFVSPDSRDSSLGDLSATNIPSMTHLSSYSPMSDDEKSHPTAIISVEPLSSESSLSDDEDSNMRVDEASSEC</sequence>
<proteinExistence type="predicted"/>
<dbReference type="WBParaSite" id="PSAMB.scaffold1409size31871.g13039.t1">
    <property type="protein sequence ID" value="PSAMB.scaffold1409size31871.g13039.t1"/>
    <property type="gene ID" value="PSAMB.scaffold1409size31871.g13039"/>
</dbReference>
<name>A0A914V065_9BILA</name>
<feature type="compositionally biased region" description="Basic and acidic residues" evidence="1">
    <location>
        <begin position="92"/>
        <end position="103"/>
    </location>
</feature>
<dbReference type="Proteomes" id="UP000887566">
    <property type="component" value="Unplaced"/>
</dbReference>
<reference evidence="3" key="1">
    <citation type="submission" date="2022-11" db="UniProtKB">
        <authorList>
            <consortium name="WormBaseParasite"/>
        </authorList>
    </citation>
    <scope>IDENTIFICATION</scope>
</reference>
<evidence type="ECO:0000313" key="2">
    <source>
        <dbReference type="Proteomes" id="UP000887566"/>
    </source>
</evidence>